<dbReference type="Proteomes" id="UP000321409">
    <property type="component" value="Unassembled WGS sequence"/>
</dbReference>
<keyword evidence="1" id="KW-1133">Transmembrane helix</keyword>
<keyword evidence="3" id="KW-1185">Reference proteome</keyword>
<accession>A0ABQ0XE48</accession>
<evidence type="ECO:0000313" key="2">
    <source>
        <dbReference type="EMBL" id="GEP24245.1"/>
    </source>
</evidence>
<evidence type="ECO:0000313" key="3">
    <source>
        <dbReference type="Proteomes" id="UP000321409"/>
    </source>
</evidence>
<comment type="caution">
    <text evidence="2">The sequence shown here is derived from an EMBL/GenBank/DDBJ whole genome shotgun (WGS) entry which is preliminary data.</text>
</comment>
<evidence type="ECO:0000256" key="1">
    <source>
        <dbReference type="SAM" id="Phobius"/>
    </source>
</evidence>
<dbReference type="EMBL" id="BKAB01000028">
    <property type="protein sequence ID" value="GEP24245.1"/>
    <property type="molecule type" value="Genomic_DNA"/>
</dbReference>
<sequence>MLAGVSLIISIHFMTYLFIRDREQQVDSKLGRQVAFACDILFTFVLFSFQSIELQGYLRVIWTISYLVCMSSFFIAIYFCVYWITNGLEHYFRKK</sequence>
<proteinExistence type="predicted"/>
<feature type="transmembrane region" description="Helical" evidence="1">
    <location>
        <begin position="34"/>
        <end position="52"/>
    </location>
</feature>
<organism evidence="2 3">
    <name type="scientific">Lentilactobacillus diolivorans</name>
    <dbReference type="NCBI Taxonomy" id="179838"/>
    <lineage>
        <taxon>Bacteria</taxon>
        <taxon>Bacillati</taxon>
        <taxon>Bacillota</taxon>
        <taxon>Bacilli</taxon>
        <taxon>Lactobacillales</taxon>
        <taxon>Lactobacillaceae</taxon>
        <taxon>Lentilactobacillus</taxon>
    </lineage>
</organism>
<protein>
    <recommendedName>
        <fullName evidence="4">Integral membrane protein</fullName>
    </recommendedName>
</protein>
<reference evidence="2 3" key="1">
    <citation type="submission" date="2019-07" db="EMBL/GenBank/DDBJ databases">
        <title>Whole genome shotgun sequence of Lactobacillus diolivorans NBRC 107869.</title>
        <authorList>
            <person name="Hosoyama A."/>
            <person name="Uohara A."/>
            <person name="Ohji S."/>
            <person name="Ichikawa N."/>
        </authorList>
    </citation>
    <scope>NUCLEOTIDE SEQUENCE [LARGE SCALE GENOMIC DNA]</scope>
    <source>
        <strain evidence="2 3">NBRC 107869</strain>
    </source>
</reference>
<feature type="transmembrane region" description="Helical" evidence="1">
    <location>
        <begin position="64"/>
        <end position="85"/>
    </location>
</feature>
<keyword evidence="1" id="KW-0472">Membrane</keyword>
<name>A0ABQ0XE48_9LACO</name>
<gene>
    <name evidence="2" type="ORF">LDI01_18380</name>
</gene>
<keyword evidence="1" id="KW-0812">Transmembrane</keyword>
<evidence type="ECO:0008006" key="4">
    <source>
        <dbReference type="Google" id="ProtNLM"/>
    </source>
</evidence>